<evidence type="ECO:0000313" key="3">
    <source>
        <dbReference type="EMBL" id="WCE45801.1"/>
    </source>
</evidence>
<proteinExistence type="predicted"/>
<evidence type="ECO:0000256" key="2">
    <source>
        <dbReference type="SAM" id="Phobius"/>
    </source>
</evidence>
<name>A0AB38XNT8_9ACTO</name>
<feature type="compositionally biased region" description="Basic and acidic residues" evidence="1">
    <location>
        <begin position="77"/>
        <end position="86"/>
    </location>
</feature>
<feature type="transmembrane region" description="Helical" evidence="2">
    <location>
        <begin position="7"/>
        <end position="31"/>
    </location>
</feature>
<dbReference type="EMBL" id="CP116394">
    <property type="protein sequence ID" value="WCE45801.1"/>
    <property type="molecule type" value="Genomic_DNA"/>
</dbReference>
<keyword evidence="2" id="KW-1133">Transmembrane helix</keyword>
<organism evidence="3 4">
    <name type="scientific">Winkia neuii subsp. anitrata</name>
    <dbReference type="NCBI Taxonomy" id="29318"/>
    <lineage>
        <taxon>Bacteria</taxon>
        <taxon>Bacillati</taxon>
        <taxon>Actinomycetota</taxon>
        <taxon>Actinomycetes</taxon>
        <taxon>Actinomycetales</taxon>
        <taxon>Actinomycetaceae</taxon>
        <taxon>Winkia</taxon>
    </lineage>
</organism>
<dbReference type="AlphaFoldDB" id="A0AB38XNT8"/>
<dbReference type="KEGG" id="wne:PIG85_09160"/>
<gene>
    <name evidence="3" type="ORF">PIG85_09160</name>
</gene>
<sequence length="190" mass="20118">MSSRTRNLILAGIGVVLAVVVIGLAASLWTYKEATPKAASDTIPSATVPQKQAGQKDPAAEAKVKTPTPTPTPTKEAPAKVERSKEEVEEAVKTVTDAPKDPDQAVSANTKEFYGVDLSEVFPKGTKVDVDKSTWTDVDETTAMVLTTITRPGQQAEKYTAVLGKSNGKWTLLGTLPFEEGDAGADTQSE</sequence>
<reference evidence="3" key="1">
    <citation type="submission" date="2023-01" db="EMBL/GenBank/DDBJ databases">
        <title>Comparative Genomic Analysis of the Clinically-Derived Winkia Strain NY0527 Provides Evidence into the Taxonomic Reassignment of Winkia neuii and Characterizes Their Virulence Traits.</title>
        <authorList>
            <person name="Cai X."/>
            <person name="Peng Y."/>
            <person name="Li M."/>
            <person name="Qiu Y."/>
            <person name="Wang Y."/>
            <person name="Xu L."/>
            <person name="Hou Q."/>
        </authorList>
    </citation>
    <scope>NUCLEOTIDE SEQUENCE</scope>
    <source>
        <strain evidence="3">NY0527</strain>
    </source>
</reference>
<dbReference type="Proteomes" id="UP001211044">
    <property type="component" value="Chromosome"/>
</dbReference>
<dbReference type="RefSeq" id="WP_004808365.1">
    <property type="nucleotide sequence ID" value="NZ_CP116394.1"/>
</dbReference>
<protein>
    <recommendedName>
        <fullName evidence="5">DUF4878 domain-containing protein</fullName>
    </recommendedName>
</protein>
<feature type="compositionally biased region" description="Polar residues" evidence="1">
    <location>
        <begin position="42"/>
        <end position="53"/>
    </location>
</feature>
<evidence type="ECO:0000313" key="4">
    <source>
        <dbReference type="Proteomes" id="UP001211044"/>
    </source>
</evidence>
<accession>A0AB38XNT8</accession>
<keyword evidence="2" id="KW-0812">Transmembrane</keyword>
<evidence type="ECO:0000256" key="1">
    <source>
        <dbReference type="SAM" id="MobiDB-lite"/>
    </source>
</evidence>
<keyword evidence="2" id="KW-0472">Membrane</keyword>
<evidence type="ECO:0008006" key="5">
    <source>
        <dbReference type="Google" id="ProtNLM"/>
    </source>
</evidence>
<feature type="region of interest" description="Disordered" evidence="1">
    <location>
        <begin position="36"/>
        <end position="86"/>
    </location>
</feature>